<sequence length="98" mass="11069">MEHPKNGQWYLEAQWETDETRNGKERVADSVVLPVSSTEVEYVRAVMEGLENIAFVANAVSLVSYFFGYEHHSDQLNLQNLCPLPACLHGIVVQAHLQ</sequence>
<keyword evidence="2" id="KW-1185">Reference proteome</keyword>
<dbReference type="Proteomes" id="UP000828941">
    <property type="component" value="Chromosome 6"/>
</dbReference>
<comment type="caution">
    <text evidence="1">The sequence shown here is derived from an EMBL/GenBank/DDBJ whole genome shotgun (WGS) entry which is preliminary data.</text>
</comment>
<proteinExistence type="predicted"/>
<evidence type="ECO:0000313" key="1">
    <source>
        <dbReference type="EMBL" id="KAI4336938.1"/>
    </source>
</evidence>
<accession>A0ACB9NKK7</accession>
<reference evidence="1 2" key="1">
    <citation type="journal article" date="2022" name="DNA Res.">
        <title>Chromosomal-level genome assembly of the orchid tree Bauhinia variegata (Leguminosae; Cercidoideae) supports the allotetraploid origin hypothesis of Bauhinia.</title>
        <authorList>
            <person name="Zhong Y."/>
            <person name="Chen Y."/>
            <person name="Zheng D."/>
            <person name="Pang J."/>
            <person name="Liu Y."/>
            <person name="Luo S."/>
            <person name="Meng S."/>
            <person name="Qian L."/>
            <person name="Wei D."/>
            <person name="Dai S."/>
            <person name="Zhou R."/>
        </authorList>
    </citation>
    <scope>NUCLEOTIDE SEQUENCE [LARGE SCALE GENOMIC DNA]</scope>
    <source>
        <strain evidence="1">BV-YZ2020</strain>
    </source>
</reference>
<gene>
    <name evidence="1" type="ORF">L6164_015407</name>
</gene>
<organism evidence="1 2">
    <name type="scientific">Bauhinia variegata</name>
    <name type="common">Purple orchid tree</name>
    <name type="synonym">Phanera variegata</name>
    <dbReference type="NCBI Taxonomy" id="167791"/>
    <lineage>
        <taxon>Eukaryota</taxon>
        <taxon>Viridiplantae</taxon>
        <taxon>Streptophyta</taxon>
        <taxon>Embryophyta</taxon>
        <taxon>Tracheophyta</taxon>
        <taxon>Spermatophyta</taxon>
        <taxon>Magnoliopsida</taxon>
        <taxon>eudicotyledons</taxon>
        <taxon>Gunneridae</taxon>
        <taxon>Pentapetalae</taxon>
        <taxon>rosids</taxon>
        <taxon>fabids</taxon>
        <taxon>Fabales</taxon>
        <taxon>Fabaceae</taxon>
        <taxon>Cercidoideae</taxon>
        <taxon>Cercideae</taxon>
        <taxon>Bauhiniinae</taxon>
        <taxon>Bauhinia</taxon>
    </lineage>
</organism>
<protein>
    <submittedName>
        <fullName evidence="1">Uncharacterized protein</fullName>
    </submittedName>
</protein>
<dbReference type="EMBL" id="CM039431">
    <property type="protein sequence ID" value="KAI4336938.1"/>
    <property type="molecule type" value="Genomic_DNA"/>
</dbReference>
<name>A0ACB9NKK7_BAUVA</name>
<evidence type="ECO:0000313" key="2">
    <source>
        <dbReference type="Proteomes" id="UP000828941"/>
    </source>
</evidence>